<dbReference type="AlphaFoldDB" id="A0A8S1NGU5"/>
<sequence length="210" mass="24770">MNTYSRSPLEPVTQNKEYFTSQSSSKVITSTVRQCTSVTQNLGVSQMKRSMSGNNIYSSQINNPPPARQQLGKNLDIVCFLMACEVERFVAENDKLKYRIKEMDDKLLDRNSYEKQIEDLQARLMQMQYQESMYRQEVEITTSQYSEEIESWKIRYFNNEEKYRNENESLKQQLLVGNSKQQKEIDDLKSQLITQKQMNVIEHDQLYIGK</sequence>
<dbReference type="Proteomes" id="UP000692954">
    <property type="component" value="Unassembled WGS sequence"/>
</dbReference>
<keyword evidence="1" id="KW-0175">Coiled coil</keyword>
<evidence type="ECO:0000256" key="1">
    <source>
        <dbReference type="SAM" id="Coils"/>
    </source>
</evidence>
<reference evidence="2" key="1">
    <citation type="submission" date="2021-01" db="EMBL/GenBank/DDBJ databases">
        <authorList>
            <consortium name="Genoscope - CEA"/>
            <person name="William W."/>
        </authorList>
    </citation>
    <scope>NUCLEOTIDE SEQUENCE</scope>
</reference>
<dbReference type="EMBL" id="CAJJDN010000054">
    <property type="protein sequence ID" value="CAD8089556.1"/>
    <property type="molecule type" value="Genomic_DNA"/>
</dbReference>
<name>A0A8S1NGU5_9CILI</name>
<gene>
    <name evidence="2" type="ORF">PSON_ATCC_30995.1.T0540192</name>
</gene>
<organism evidence="2 3">
    <name type="scientific">Paramecium sonneborni</name>
    <dbReference type="NCBI Taxonomy" id="65129"/>
    <lineage>
        <taxon>Eukaryota</taxon>
        <taxon>Sar</taxon>
        <taxon>Alveolata</taxon>
        <taxon>Ciliophora</taxon>
        <taxon>Intramacronucleata</taxon>
        <taxon>Oligohymenophorea</taxon>
        <taxon>Peniculida</taxon>
        <taxon>Parameciidae</taxon>
        <taxon>Paramecium</taxon>
    </lineage>
</organism>
<comment type="caution">
    <text evidence="2">The sequence shown here is derived from an EMBL/GenBank/DDBJ whole genome shotgun (WGS) entry which is preliminary data.</text>
</comment>
<feature type="coiled-coil region" evidence="1">
    <location>
        <begin position="86"/>
        <end position="198"/>
    </location>
</feature>
<evidence type="ECO:0000313" key="3">
    <source>
        <dbReference type="Proteomes" id="UP000692954"/>
    </source>
</evidence>
<keyword evidence="3" id="KW-1185">Reference proteome</keyword>
<evidence type="ECO:0000313" key="2">
    <source>
        <dbReference type="EMBL" id="CAD8089556.1"/>
    </source>
</evidence>
<proteinExistence type="predicted"/>
<accession>A0A8S1NGU5</accession>
<protein>
    <submittedName>
        <fullName evidence="2">Uncharacterized protein</fullName>
    </submittedName>
</protein>